<accession>A0A1M5Y880</accession>
<keyword evidence="1" id="KW-0472">Membrane</keyword>
<gene>
    <name evidence="2" type="ORF">SAMN02745207_04277</name>
</gene>
<dbReference type="AlphaFoldDB" id="A0A1M5Y880"/>
<dbReference type="RefSeq" id="WP_073341027.1">
    <property type="nucleotide sequence ID" value="NZ_FQXM01000069.1"/>
</dbReference>
<keyword evidence="3" id="KW-1185">Reference proteome</keyword>
<feature type="transmembrane region" description="Helical" evidence="1">
    <location>
        <begin position="69"/>
        <end position="87"/>
    </location>
</feature>
<reference evidence="2 3" key="1">
    <citation type="submission" date="2016-11" db="EMBL/GenBank/DDBJ databases">
        <authorList>
            <person name="Jaros S."/>
            <person name="Januszkiewicz K."/>
            <person name="Wedrychowicz H."/>
        </authorList>
    </citation>
    <scope>NUCLEOTIDE SEQUENCE [LARGE SCALE GENOMIC DNA]</scope>
    <source>
        <strain evidence="2 3">DSM 8605</strain>
    </source>
</reference>
<keyword evidence="1" id="KW-1133">Transmembrane helix</keyword>
<proteinExistence type="predicted"/>
<protein>
    <submittedName>
        <fullName evidence="2">Uncharacterized protein</fullName>
    </submittedName>
</protein>
<dbReference type="EMBL" id="FQXM01000069">
    <property type="protein sequence ID" value="SHI08285.1"/>
    <property type="molecule type" value="Genomic_DNA"/>
</dbReference>
<evidence type="ECO:0000256" key="1">
    <source>
        <dbReference type="SAM" id="Phobius"/>
    </source>
</evidence>
<evidence type="ECO:0000313" key="2">
    <source>
        <dbReference type="EMBL" id="SHI08285.1"/>
    </source>
</evidence>
<keyword evidence="1" id="KW-0812">Transmembrane</keyword>
<name>A0A1M5Y880_9CLOT</name>
<organism evidence="2 3">
    <name type="scientific">Clostridium grantii DSM 8605</name>
    <dbReference type="NCBI Taxonomy" id="1121316"/>
    <lineage>
        <taxon>Bacteria</taxon>
        <taxon>Bacillati</taxon>
        <taxon>Bacillota</taxon>
        <taxon>Clostridia</taxon>
        <taxon>Eubacteriales</taxon>
        <taxon>Clostridiaceae</taxon>
        <taxon>Clostridium</taxon>
    </lineage>
</organism>
<dbReference type="Proteomes" id="UP000184447">
    <property type="component" value="Unassembled WGS sequence"/>
</dbReference>
<evidence type="ECO:0000313" key="3">
    <source>
        <dbReference type="Proteomes" id="UP000184447"/>
    </source>
</evidence>
<sequence>MLIFDKLLTGMFQKKNTGEIVFHLWGELGKSYIISRKTESTIKKISIAYYTFLFSMTLILGSIRLIYVFFLLFSIPIYVSILKYFLLNSKR</sequence>